<name>A0ABR2NY76_9ROSI</name>
<organism evidence="2 3">
    <name type="scientific">Hibiscus sabdariffa</name>
    <name type="common">roselle</name>
    <dbReference type="NCBI Taxonomy" id="183260"/>
    <lineage>
        <taxon>Eukaryota</taxon>
        <taxon>Viridiplantae</taxon>
        <taxon>Streptophyta</taxon>
        <taxon>Embryophyta</taxon>
        <taxon>Tracheophyta</taxon>
        <taxon>Spermatophyta</taxon>
        <taxon>Magnoliopsida</taxon>
        <taxon>eudicotyledons</taxon>
        <taxon>Gunneridae</taxon>
        <taxon>Pentapetalae</taxon>
        <taxon>rosids</taxon>
        <taxon>malvids</taxon>
        <taxon>Malvales</taxon>
        <taxon>Malvaceae</taxon>
        <taxon>Malvoideae</taxon>
        <taxon>Hibiscus</taxon>
    </lineage>
</organism>
<comment type="caution">
    <text evidence="2">The sequence shown here is derived from an EMBL/GenBank/DDBJ whole genome shotgun (WGS) entry which is preliminary data.</text>
</comment>
<accession>A0ABR2NY76</accession>
<dbReference type="EMBL" id="JBBPBN010000090">
    <property type="protein sequence ID" value="KAK8980940.1"/>
    <property type="molecule type" value="Genomic_DNA"/>
</dbReference>
<sequence length="115" mass="12840">MGRPMTQLPKSPVFEVYYFSLINDVGDNSAHVWDMLKSSLVLQVQSPDLWDMKVQYFALSGLSSGAKLVSVSDDRSAWISTIHGLQNDRDDEREAVVLCSLAIVLGFRTAVFLIM</sequence>
<protein>
    <submittedName>
        <fullName evidence="2">Uncharacterized protein</fullName>
    </submittedName>
</protein>
<keyword evidence="1" id="KW-0472">Membrane</keyword>
<keyword evidence="1" id="KW-0812">Transmembrane</keyword>
<feature type="transmembrane region" description="Helical" evidence="1">
    <location>
        <begin position="95"/>
        <end position="114"/>
    </location>
</feature>
<evidence type="ECO:0000256" key="1">
    <source>
        <dbReference type="SAM" id="Phobius"/>
    </source>
</evidence>
<gene>
    <name evidence="2" type="ORF">V6N11_059632</name>
</gene>
<dbReference type="Proteomes" id="UP001396334">
    <property type="component" value="Unassembled WGS sequence"/>
</dbReference>
<evidence type="ECO:0000313" key="2">
    <source>
        <dbReference type="EMBL" id="KAK8980940.1"/>
    </source>
</evidence>
<reference evidence="2 3" key="1">
    <citation type="journal article" date="2024" name="G3 (Bethesda)">
        <title>Genome assembly of Hibiscus sabdariffa L. provides insights into metabolisms of medicinal natural products.</title>
        <authorList>
            <person name="Kim T."/>
        </authorList>
    </citation>
    <scope>NUCLEOTIDE SEQUENCE [LARGE SCALE GENOMIC DNA]</scope>
    <source>
        <strain evidence="2">TK-2024</strain>
        <tissue evidence="2">Old leaves</tissue>
    </source>
</reference>
<proteinExistence type="predicted"/>
<evidence type="ECO:0000313" key="3">
    <source>
        <dbReference type="Proteomes" id="UP001396334"/>
    </source>
</evidence>
<keyword evidence="1" id="KW-1133">Transmembrane helix</keyword>
<keyword evidence="3" id="KW-1185">Reference proteome</keyword>